<name>A0AAJ0BI49_9PEZI</name>
<feature type="region of interest" description="Disordered" evidence="1">
    <location>
        <begin position="153"/>
        <end position="173"/>
    </location>
</feature>
<evidence type="ECO:0000256" key="1">
    <source>
        <dbReference type="SAM" id="MobiDB-lite"/>
    </source>
</evidence>
<feature type="region of interest" description="Disordered" evidence="1">
    <location>
        <begin position="395"/>
        <end position="414"/>
    </location>
</feature>
<dbReference type="AlphaFoldDB" id="A0AAJ0BI49"/>
<evidence type="ECO:0000313" key="2">
    <source>
        <dbReference type="EMBL" id="KAK1758723.1"/>
    </source>
</evidence>
<proteinExistence type="predicted"/>
<organism evidence="2 3">
    <name type="scientific">Echria macrotheca</name>
    <dbReference type="NCBI Taxonomy" id="438768"/>
    <lineage>
        <taxon>Eukaryota</taxon>
        <taxon>Fungi</taxon>
        <taxon>Dikarya</taxon>
        <taxon>Ascomycota</taxon>
        <taxon>Pezizomycotina</taxon>
        <taxon>Sordariomycetes</taxon>
        <taxon>Sordariomycetidae</taxon>
        <taxon>Sordariales</taxon>
        <taxon>Schizotheciaceae</taxon>
        <taxon>Echria</taxon>
    </lineage>
</organism>
<gene>
    <name evidence="2" type="ORF">QBC47DRAFT_375572</name>
</gene>
<dbReference type="Proteomes" id="UP001239445">
    <property type="component" value="Unassembled WGS sequence"/>
</dbReference>
<dbReference type="EMBL" id="MU839829">
    <property type="protein sequence ID" value="KAK1758723.1"/>
    <property type="molecule type" value="Genomic_DNA"/>
</dbReference>
<keyword evidence="3" id="KW-1185">Reference proteome</keyword>
<comment type="caution">
    <text evidence="2">The sequence shown here is derived from an EMBL/GenBank/DDBJ whole genome shotgun (WGS) entry which is preliminary data.</text>
</comment>
<reference evidence="2" key="1">
    <citation type="submission" date="2023-06" db="EMBL/GenBank/DDBJ databases">
        <title>Genome-scale phylogeny and comparative genomics of the fungal order Sordariales.</title>
        <authorList>
            <consortium name="Lawrence Berkeley National Laboratory"/>
            <person name="Hensen N."/>
            <person name="Bonometti L."/>
            <person name="Westerberg I."/>
            <person name="Brannstrom I.O."/>
            <person name="Guillou S."/>
            <person name="Cros-Aarteil S."/>
            <person name="Calhoun S."/>
            <person name="Haridas S."/>
            <person name="Kuo A."/>
            <person name="Mondo S."/>
            <person name="Pangilinan J."/>
            <person name="Riley R."/>
            <person name="Labutti K."/>
            <person name="Andreopoulos B."/>
            <person name="Lipzen A."/>
            <person name="Chen C."/>
            <person name="Yanf M."/>
            <person name="Daum C."/>
            <person name="Ng V."/>
            <person name="Clum A."/>
            <person name="Steindorff A."/>
            <person name="Ohm R."/>
            <person name="Martin F."/>
            <person name="Silar P."/>
            <person name="Natvig D."/>
            <person name="Lalanne C."/>
            <person name="Gautier V."/>
            <person name="Ament-Velasquez S.L."/>
            <person name="Kruys A."/>
            <person name="Hutchinson M.I."/>
            <person name="Powell A.J."/>
            <person name="Barry K."/>
            <person name="Miller A.N."/>
            <person name="Grigoriev I.V."/>
            <person name="Debuchy R."/>
            <person name="Gladieux P."/>
            <person name="Thoren M.H."/>
            <person name="Johannesson H."/>
        </authorList>
    </citation>
    <scope>NUCLEOTIDE SEQUENCE</scope>
    <source>
        <strain evidence="2">PSN4</strain>
    </source>
</reference>
<accession>A0AAJ0BI49</accession>
<feature type="compositionally biased region" description="Pro residues" evidence="1">
    <location>
        <begin position="398"/>
        <end position="408"/>
    </location>
</feature>
<protein>
    <recommendedName>
        <fullName evidence="4">MFS maltose permease</fullName>
    </recommendedName>
</protein>
<sequence length="561" mass="63005">MRPRLLLLRRALAPSPHPTTLRTFAQSTAVRYGARARPQLPFLSVPTSTRAAQRVRYLTTERKAQLKYEIKQGIKYTSYIWIVVACFAACSIAISQEMLERQYPSPHEWSYLTRMRFRGAHCERDQTDPARPTDWLAVMQWIQGAIERLENPKVDGKGLKDAPSDHPPRTKDLRDMPEAWRRGYFEAMMLYAKAAEHLDGWMLDRTRKMVFPADMVVGPSNPKPRPIPAGVQGAPKEEDCEVAYEPADDIYLRLLNTEGLTSRQQMDARLAFASWLEFKGITGPASIVYEEALELAISQRPDLSAEPVDRKTLTLNDAAGLPSANLLTALTAYSTFRARNGDLSSSLPIFVSLLKARRSLPNSEFTVYEPPPPPEDEPTAENITIQLGKKLLAKIMEPPYPPPPPDGSSPPFRDAKSICEEAALSLHIGEILYASNPGSREEGLGWTRDAVDVAEEQLHRLNLSATHKPARTTCRDCLATGLQNWSAMVARLAKEEAARKEAQPKKQSWFGIGLWGHGKEEEDLTRWAAEERVIEERTKRSQGLLEELEPPAWGIASFFRA</sequence>
<evidence type="ECO:0008006" key="4">
    <source>
        <dbReference type="Google" id="ProtNLM"/>
    </source>
</evidence>
<evidence type="ECO:0000313" key="3">
    <source>
        <dbReference type="Proteomes" id="UP001239445"/>
    </source>
</evidence>